<evidence type="ECO:0000259" key="4">
    <source>
        <dbReference type="PROSITE" id="PS50158"/>
    </source>
</evidence>
<feature type="domain" description="CCHC-type" evidence="4">
    <location>
        <begin position="140"/>
        <end position="154"/>
    </location>
</feature>
<feature type="coiled-coil region" evidence="2">
    <location>
        <begin position="1284"/>
        <end position="1344"/>
    </location>
</feature>
<feature type="compositionally biased region" description="Polar residues" evidence="3">
    <location>
        <begin position="1034"/>
        <end position="1054"/>
    </location>
</feature>
<gene>
    <name evidence="5" type="ORF">Tci_022636</name>
</gene>
<keyword evidence="1" id="KW-0862">Zinc</keyword>
<keyword evidence="1" id="KW-0863">Zinc-finger</keyword>
<evidence type="ECO:0000256" key="3">
    <source>
        <dbReference type="SAM" id="MobiDB-lite"/>
    </source>
</evidence>
<proteinExistence type="predicted"/>
<dbReference type="PROSITE" id="PS50158">
    <property type="entry name" value="ZF_CCHC"/>
    <property type="match status" value="1"/>
</dbReference>
<dbReference type="InterPro" id="IPR036875">
    <property type="entry name" value="Znf_CCHC_sf"/>
</dbReference>
<feature type="region of interest" description="Disordered" evidence="3">
    <location>
        <begin position="537"/>
        <end position="578"/>
    </location>
</feature>
<dbReference type="Pfam" id="PF25597">
    <property type="entry name" value="SH3_retrovirus"/>
    <property type="match status" value="1"/>
</dbReference>
<feature type="coiled-coil region" evidence="2">
    <location>
        <begin position="226"/>
        <end position="274"/>
    </location>
</feature>
<accession>A0A6L2KMJ0</accession>
<evidence type="ECO:0000313" key="5">
    <source>
        <dbReference type="EMBL" id="GEU50658.1"/>
    </source>
</evidence>
<feature type="region of interest" description="Disordered" evidence="3">
    <location>
        <begin position="1024"/>
        <end position="1060"/>
    </location>
</feature>
<protein>
    <recommendedName>
        <fullName evidence="4">CCHC-type domain-containing protein</fullName>
    </recommendedName>
</protein>
<name>A0A6L2KMJ0_TANCI</name>
<dbReference type="Pfam" id="PF07727">
    <property type="entry name" value="RVT_2"/>
    <property type="match status" value="1"/>
</dbReference>
<evidence type="ECO:0000256" key="2">
    <source>
        <dbReference type="SAM" id="Coils"/>
    </source>
</evidence>
<keyword evidence="2" id="KW-0175">Coiled coil</keyword>
<dbReference type="Gene3D" id="4.10.60.10">
    <property type="entry name" value="Zinc finger, CCHC-type"/>
    <property type="match status" value="1"/>
</dbReference>
<dbReference type="InterPro" id="IPR013103">
    <property type="entry name" value="RVT_2"/>
</dbReference>
<reference evidence="5" key="1">
    <citation type="journal article" date="2019" name="Sci. Rep.">
        <title>Draft genome of Tanacetum cinerariifolium, the natural source of mosquito coil.</title>
        <authorList>
            <person name="Yamashiro T."/>
            <person name="Shiraishi A."/>
            <person name="Satake H."/>
            <person name="Nakayama K."/>
        </authorList>
    </citation>
    <scope>NUCLEOTIDE SEQUENCE</scope>
</reference>
<comment type="caution">
    <text evidence="5">The sequence shown here is derived from an EMBL/GenBank/DDBJ whole genome shotgun (WGS) entry which is preliminary data.</text>
</comment>
<dbReference type="InterPro" id="IPR057670">
    <property type="entry name" value="SH3_retrovirus"/>
</dbReference>
<dbReference type="PANTHER" id="PTHR11439">
    <property type="entry name" value="GAG-POL-RELATED RETROTRANSPOSON"/>
    <property type="match status" value="1"/>
</dbReference>
<dbReference type="GO" id="GO:0008270">
    <property type="term" value="F:zinc ion binding"/>
    <property type="evidence" value="ECO:0007669"/>
    <property type="project" value="UniProtKB-KW"/>
</dbReference>
<feature type="compositionally biased region" description="Basic and acidic residues" evidence="3">
    <location>
        <begin position="541"/>
        <end position="575"/>
    </location>
</feature>
<evidence type="ECO:0000256" key="1">
    <source>
        <dbReference type="PROSITE-ProRule" id="PRU00047"/>
    </source>
</evidence>
<dbReference type="InterPro" id="IPR001878">
    <property type="entry name" value="Znf_CCHC"/>
</dbReference>
<dbReference type="GO" id="GO:0003676">
    <property type="term" value="F:nucleic acid binding"/>
    <property type="evidence" value="ECO:0007669"/>
    <property type="project" value="InterPro"/>
</dbReference>
<dbReference type="Pfam" id="PF00098">
    <property type="entry name" value="zf-CCHC"/>
    <property type="match status" value="1"/>
</dbReference>
<keyword evidence="1" id="KW-0479">Metal-binding</keyword>
<dbReference type="CDD" id="cd09272">
    <property type="entry name" value="RNase_HI_RT_Ty1"/>
    <property type="match status" value="1"/>
</dbReference>
<dbReference type="SUPFAM" id="SSF57756">
    <property type="entry name" value="Retrovirus zinc finger-like domains"/>
    <property type="match status" value="1"/>
</dbReference>
<sequence length="1506" mass="171735">MIDYALWEVIENGATLPITKVVEGVITEMPITTAKEKAQRRLEVKARSTLMMGIPNEHQLKFNSIKDAKKLLKAVEKRFGGNAATKKTQRNLLKQQYENFTAPSSKILDQTFNRLQKLLKFKHTKHGNETIGFDKSNVECYNCQKRGHFARECRAPTNQDNKNKESSRRSVHVETFNSTALVSYDGLGGYDWSDQAEEGPNYALMAFLSLIFDSKISNDSTCLETVKLLKSQNDQLLKDLKKYELMVLGYKTAIRELRKKLEIAQKEKDGIKLNVDKFKHASKSLNKLIKCQLVDNCKNGLGYENYNAVSPPYIGNFMHLTRDLSFTGLDEFVNKPVVENYKAKSSEEEPKVVRKNDDPPIIKEYVSDNEEEDVSQPKIKNKTVKPSIAKIEFIKSKQQEKTARKTVKHGNLQMDLHDQGVIDSRCSRHMTGNMSYLINYKEIDEGYVAFGGNHKGEKITGKDHLGKFDGKADEGFFVRYSLNSKTFRVFNSRTRIVEENLHIRFSKSTPNVVGSGPNCLFDIDALTRIINYEPIVADPKSSNDDVSKPLSDDGKKVDEYPRKENECNDQEKKDNVNNTNNVNTISSTVNTPGTNRVNAVGKNISIELQFDPNIPALEDVSTYDFSSDDEDDGAVADMNNLDTTIQEKLLQFKLHEVWTLVDLPNGKRDIGTKWGFRNKKDERGIMIRNKARLVAQGYTQEEGIDYDEVFAPVIEEEMYVCQPPRFEDADFLDRVYKVKNHYMDYIKLLKLVYVDDIIFGSTKKELCNAFEKLMHEKFQMSSIGELTFFLGLQKFRFIEVKTASTPIETQKPLLKDKDGEEVDVHMYRYQVNSKVLHIHAVKKIFSDYAGASLDRKTMTGGCEFLGCRLISWQCKKQTVVANSTIEAEYVAASSCCGDFNEKKLIQIVKIHTDKNVADLLTKAFDFWSTAMAKTINGEAQLYTKVDGKKIIVTESFVTRNLRLADEEGIGCLLNSTIFEQIALMEKPIRKDTQVPQPSGPTEFVEDEAVYKEWGDRLVRTVTTASSLETEHDSGNITKTQSKATPNEPSFQRTDSGGGPRCQEIIGGWGTTTQTRVLDLEKTKTTQHNKIASLKKRVKKLEKKNRSRTYRLKRLYKVGLIARVESFGDEESLGEDASKQWRRIDAIDADEDITLVSVQDDVANEMFDVDMLDGEEMFIAGQNENAVEEVVDAAKVSTTATTVTITTKEITLAQALEALKTSKPKVKGIVFQDLGKSIATTTIYSQQSHDKGKGIMIEELVKPKKKDQIRLDEEAALKFQAALKLQDEFNEEEGLKREKAEKEQEANIALIEEWDDIQAKIDADHQLAERLQAQEQEELSDAENATLFQQLLEKGRKHFTAKRAEEKRNKPPTKAQQRKIIAFRRVNTFEDFKTELVKGKEKRAGKELIQESTKKQKSEMKTMFKPYVEDEVWKMQQGYKVLEWKMYESCGVHSLMMQSMLIYMLVEKKYPFTPPTLSMMLEKKLQIDCESKMAYQLCKLIKKKLKK</sequence>
<dbReference type="SMART" id="SM00343">
    <property type="entry name" value="ZnF_C2HC"/>
    <property type="match status" value="1"/>
</dbReference>
<dbReference type="EMBL" id="BKCJ010002748">
    <property type="protein sequence ID" value="GEU50658.1"/>
    <property type="molecule type" value="Genomic_DNA"/>
</dbReference>
<organism evidence="5">
    <name type="scientific">Tanacetum cinerariifolium</name>
    <name type="common">Dalmatian daisy</name>
    <name type="synonym">Chrysanthemum cinerariifolium</name>
    <dbReference type="NCBI Taxonomy" id="118510"/>
    <lineage>
        <taxon>Eukaryota</taxon>
        <taxon>Viridiplantae</taxon>
        <taxon>Streptophyta</taxon>
        <taxon>Embryophyta</taxon>
        <taxon>Tracheophyta</taxon>
        <taxon>Spermatophyta</taxon>
        <taxon>Magnoliopsida</taxon>
        <taxon>eudicotyledons</taxon>
        <taxon>Gunneridae</taxon>
        <taxon>Pentapetalae</taxon>
        <taxon>asterids</taxon>
        <taxon>campanulids</taxon>
        <taxon>Asterales</taxon>
        <taxon>Asteraceae</taxon>
        <taxon>Asteroideae</taxon>
        <taxon>Anthemideae</taxon>
        <taxon>Anthemidinae</taxon>
        <taxon>Tanacetum</taxon>
    </lineage>
</organism>
<dbReference type="PANTHER" id="PTHR11439:SF495">
    <property type="entry name" value="REVERSE TRANSCRIPTASE, RNA-DEPENDENT DNA POLYMERASE-RELATED"/>
    <property type="match status" value="1"/>
</dbReference>